<reference evidence="2 3" key="1">
    <citation type="submission" date="2014-04" db="EMBL/GenBank/DDBJ databases">
        <authorList>
            <consortium name="DOE Joint Genome Institute"/>
            <person name="Kuo A."/>
            <person name="Kohler A."/>
            <person name="Nagy L.G."/>
            <person name="Floudas D."/>
            <person name="Copeland A."/>
            <person name="Barry K.W."/>
            <person name="Cichocki N."/>
            <person name="Veneault-Fourrey C."/>
            <person name="LaButti K."/>
            <person name="Lindquist E.A."/>
            <person name="Lipzen A."/>
            <person name="Lundell T."/>
            <person name="Morin E."/>
            <person name="Murat C."/>
            <person name="Sun H."/>
            <person name="Tunlid A."/>
            <person name="Henrissat B."/>
            <person name="Grigoriev I.V."/>
            <person name="Hibbett D.S."/>
            <person name="Martin F."/>
            <person name="Nordberg H.P."/>
            <person name="Cantor M.N."/>
            <person name="Hua S.X."/>
        </authorList>
    </citation>
    <scope>NUCLEOTIDE SEQUENCE [LARGE SCALE GENOMIC DNA]</scope>
    <source>
        <strain evidence="2 3">Foug A</strain>
    </source>
</reference>
<evidence type="ECO:0000256" key="1">
    <source>
        <dbReference type="SAM" id="Phobius"/>
    </source>
</evidence>
<protein>
    <submittedName>
        <fullName evidence="2">Uncharacterized protein</fullName>
    </submittedName>
</protein>
<proteinExistence type="predicted"/>
<dbReference type="STRING" id="1036808.A0A0C3DIW5"/>
<sequence>NQTQWDKKKTETGLTKPPLILALSPARSLGVPLCMTTDIMHLAGNISNLLISLWCGTFDHAVDDNPANWPWAVLSNEEVWRAHGNAVEHAGHFLPSSYDHKPHNIAEKINTQYKTWEFQLYIFGLAPILLYGILPPIHWENYCKLVCRFQIMCQSTLMKEEPLNAHALLCSWEHEFELTYYKLCKSRIHFVQPCIHQVTHLVSEAIHKGPPICYAQWTMEHTIGNLGEQIRQPSKPFANLSHEGVQWCQVNSLLSIMCNRSVFFFLSNQRLDCVLSYRT</sequence>
<feature type="transmembrane region" description="Helical" evidence="1">
    <location>
        <begin position="118"/>
        <end position="139"/>
    </location>
</feature>
<keyword evidence="1" id="KW-1133">Transmembrane helix</keyword>
<organism evidence="2 3">
    <name type="scientific">Scleroderma citrinum Foug A</name>
    <dbReference type="NCBI Taxonomy" id="1036808"/>
    <lineage>
        <taxon>Eukaryota</taxon>
        <taxon>Fungi</taxon>
        <taxon>Dikarya</taxon>
        <taxon>Basidiomycota</taxon>
        <taxon>Agaricomycotina</taxon>
        <taxon>Agaricomycetes</taxon>
        <taxon>Agaricomycetidae</taxon>
        <taxon>Boletales</taxon>
        <taxon>Sclerodermatineae</taxon>
        <taxon>Sclerodermataceae</taxon>
        <taxon>Scleroderma</taxon>
    </lineage>
</organism>
<name>A0A0C3DIW5_9AGAM</name>
<dbReference type="OrthoDB" id="2669721at2759"/>
<keyword evidence="1" id="KW-0812">Transmembrane</keyword>
<accession>A0A0C3DIW5</accession>
<dbReference type="Proteomes" id="UP000053989">
    <property type="component" value="Unassembled WGS sequence"/>
</dbReference>
<dbReference type="EMBL" id="KN822119">
    <property type="protein sequence ID" value="KIM56274.1"/>
    <property type="molecule type" value="Genomic_DNA"/>
</dbReference>
<feature type="non-terminal residue" evidence="2">
    <location>
        <position position="1"/>
    </location>
</feature>
<keyword evidence="1" id="KW-0472">Membrane</keyword>
<dbReference type="HOGENOM" id="CLU_047287_1_0_1"/>
<dbReference type="InParanoid" id="A0A0C3DIW5"/>
<evidence type="ECO:0000313" key="3">
    <source>
        <dbReference type="Proteomes" id="UP000053989"/>
    </source>
</evidence>
<keyword evidence="3" id="KW-1185">Reference proteome</keyword>
<evidence type="ECO:0000313" key="2">
    <source>
        <dbReference type="EMBL" id="KIM56274.1"/>
    </source>
</evidence>
<dbReference type="AlphaFoldDB" id="A0A0C3DIW5"/>
<reference evidence="3" key="2">
    <citation type="submission" date="2015-01" db="EMBL/GenBank/DDBJ databases">
        <title>Evolutionary Origins and Diversification of the Mycorrhizal Mutualists.</title>
        <authorList>
            <consortium name="DOE Joint Genome Institute"/>
            <consortium name="Mycorrhizal Genomics Consortium"/>
            <person name="Kohler A."/>
            <person name="Kuo A."/>
            <person name="Nagy L.G."/>
            <person name="Floudas D."/>
            <person name="Copeland A."/>
            <person name="Barry K.W."/>
            <person name="Cichocki N."/>
            <person name="Veneault-Fourrey C."/>
            <person name="LaButti K."/>
            <person name="Lindquist E.A."/>
            <person name="Lipzen A."/>
            <person name="Lundell T."/>
            <person name="Morin E."/>
            <person name="Murat C."/>
            <person name="Riley R."/>
            <person name="Ohm R."/>
            <person name="Sun H."/>
            <person name="Tunlid A."/>
            <person name="Henrissat B."/>
            <person name="Grigoriev I.V."/>
            <person name="Hibbett D.S."/>
            <person name="Martin F."/>
        </authorList>
    </citation>
    <scope>NUCLEOTIDE SEQUENCE [LARGE SCALE GENOMIC DNA]</scope>
    <source>
        <strain evidence="3">Foug A</strain>
    </source>
</reference>
<gene>
    <name evidence="2" type="ORF">SCLCIDRAFT_133017</name>
</gene>